<organism evidence="10 11">
    <name type="scientific">Paramecium pentaurelia</name>
    <dbReference type="NCBI Taxonomy" id="43138"/>
    <lineage>
        <taxon>Eukaryota</taxon>
        <taxon>Sar</taxon>
        <taxon>Alveolata</taxon>
        <taxon>Ciliophora</taxon>
        <taxon>Intramacronucleata</taxon>
        <taxon>Oligohymenophorea</taxon>
        <taxon>Peniculida</taxon>
        <taxon>Parameciidae</taxon>
        <taxon>Paramecium</taxon>
    </lineage>
</organism>
<dbReference type="AlphaFoldDB" id="A0A8S1TWS1"/>
<protein>
    <recommendedName>
        <fullName evidence="8">Palmitoyltransferase</fullName>
        <ecNumber evidence="8">2.3.1.225</ecNumber>
    </recommendedName>
</protein>
<evidence type="ECO:0000256" key="3">
    <source>
        <dbReference type="ARBA" id="ARBA00022692"/>
    </source>
</evidence>
<dbReference type="Proteomes" id="UP000689195">
    <property type="component" value="Unassembled WGS sequence"/>
</dbReference>
<dbReference type="GO" id="GO:0005794">
    <property type="term" value="C:Golgi apparatus"/>
    <property type="evidence" value="ECO:0007669"/>
    <property type="project" value="TreeGrafter"/>
</dbReference>
<keyword evidence="5 8" id="KW-0472">Membrane</keyword>
<evidence type="ECO:0000256" key="7">
    <source>
        <dbReference type="ARBA" id="ARBA00038298"/>
    </source>
</evidence>
<proteinExistence type="inferred from homology"/>
<dbReference type="InterPro" id="IPR039859">
    <property type="entry name" value="PFA4/ZDH16/20/ERF2-like"/>
</dbReference>
<dbReference type="GO" id="GO:0016020">
    <property type="term" value="C:membrane"/>
    <property type="evidence" value="ECO:0007669"/>
    <property type="project" value="UniProtKB-SubCell"/>
</dbReference>
<keyword evidence="11" id="KW-1185">Reference proteome</keyword>
<accession>A0A8S1TWS1</accession>
<reference evidence="10" key="1">
    <citation type="submission" date="2021-01" db="EMBL/GenBank/DDBJ databases">
        <authorList>
            <consortium name="Genoscope - CEA"/>
            <person name="William W."/>
        </authorList>
    </citation>
    <scope>NUCLEOTIDE SEQUENCE</scope>
</reference>
<feature type="transmembrane region" description="Helical" evidence="8">
    <location>
        <begin position="142"/>
        <end position="161"/>
    </location>
</feature>
<dbReference type="GO" id="GO:0005783">
    <property type="term" value="C:endoplasmic reticulum"/>
    <property type="evidence" value="ECO:0007669"/>
    <property type="project" value="TreeGrafter"/>
</dbReference>
<evidence type="ECO:0000313" key="10">
    <source>
        <dbReference type="EMBL" id="CAD8157285.1"/>
    </source>
</evidence>
<comment type="catalytic activity">
    <reaction evidence="8">
        <text>L-cysteinyl-[protein] + hexadecanoyl-CoA = S-hexadecanoyl-L-cysteinyl-[protein] + CoA</text>
        <dbReference type="Rhea" id="RHEA:36683"/>
        <dbReference type="Rhea" id="RHEA-COMP:10131"/>
        <dbReference type="Rhea" id="RHEA-COMP:11032"/>
        <dbReference type="ChEBI" id="CHEBI:29950"/>
        <dbReference type="ChEBI" id="CHEBI:57287"/>
        <dbReference type="ChEBI" id="CHEBI:57379"/>
        <dbReference type="ChEBI" id="CHEBI:74151"/>
        <dbReference type="EC" id="2.3.1.225"/>
    </reaction>
</comment>
<dbReference type="PANTHER" id="PTHR22883">
    <property type="entry name" value="ZINC FINGER DHHC DOMAIN CONTAINING PROTEIN"/>
    <property type="match status" value="1"/>
</dbReference>
<dbReference type="InterPro" id="IPR001594">
    <property type="entry name" value="Palmitoyltrfase_DHHC"/>
</dbReference>
<gene>
    <name evidence="10" type="ORF">PPENT_87.1.T0300075</name>
</gene>
<evidence type="ECO:0000259" key="9">
    <source>
        <dbReference type="Pfam" id="PF01529"/>
    </source>
</evidence>
<feature type="transmembrane region" description="Helical" evidence="8">
    <location>
        <begin position="30"/>
        <end position="51"/>
    </location>
</feature>
<evidence type="ECO:0000256" key="5">
    <source>
        <dbReference type="ARBA" id="ARBA00023136"/>
    </source>
</evidence>
<keyword evidence="6 8" id="KW-0012">Acyltransferase</keyword>
<evidence type="ECO:0000256" key="8">
    <source>
        <dbReference type="RuleBase" id="RU079119"/>
    </source>
</evidence>
<feature type="domain" description="Palmitoyltransferase DHHC" evidence="9">
    <location>
        <begin position="97"/>
        <end position="162"/>
    </location>
</feature>
<dbReference type="EC" id="2.3.1.225" evidence="8"/>
<sequence length="165" mass="19325">MMQQQINWGKCKPYLYIDDSIPAVVLGPNFLQFLLAYIAYAIYGFILLIVLFSRDLGIIRLSLSVVSYTSTLINYFLAAFMNQGVSNYKYNYYIQPIKYCEICNQKQQKYTEHCDTCGVCIEGYDHHCPWIGKCVGRHNKRYFYVFIFSLFVFQTSSILIFTKIL</sequence>
<feature type="transmembrane region" description="Helical" evidence="8">
    <location>
        <begin position="58"/>
        <end position="81"/>
    </location>
</feature>
<comment type="caution">
    <text evidence="10">The sequence shown here is derived from an EMBL/GenBank/DDBJ whole genome shotgun (WGS) entry which is preliminary data.</text>
</comment>
<evidence type="ECO:0000256" key="1">
    <source>
        <dbReference type="ARBA" id="ARBA00004141"/>
    </source>
</evidence>
<dbReference type="GO" id="GO:0006612">
    <property type="term" value="P:protein targeting to membrane"/>
    <property type="evidence" value="ECO:0007669"/>
    <property type="project" value="TreeGrafter"/>
</dbReference>
<name>A0A8S1TWS1_9CILI</name>
<dbReference type="PANTHER" id="PTHR22883:SF23">
    <property type="entry name" value="PALMITOYLTRANSFERASE ZDHHC6"/>
    <property type="match status" value="1"/>
</dbReference>
<evidence type="ECO:0000256" key="2">
    <source>
        <dbReference type="ARBA" id="ARBA00022679"/>
    </source>
</evidence>
<keyword evidence="3 8" id="KW-0812">Transmembrane</keyword>
<evidence type="ECO:0000256" key="4">
    <source>
        <dbReference type="ARBA" id="ARBA00022989"/>
    </source>
</evidence>
<comment type="domain">
    <text evidence="8">The DHHC domain is required for palmitoyltransferase activity.</text>
</comment>
<comment type="similarity">
    <text evidence="7">Belongs to the DHHC palmitoyltransferase family. PFA5 subfamily.</text>
</comment>
<dbReference type="GO" id="GO:0019706">
    <property type="term" value="F:protein-cysteine S-palmitoyltransferase activity"/>
    <property type="evidence" value="ECO:0007669"/>
    <property type="project" value="UniProtKB-EC"/>
</dbReference>
<keyword evidence="2 8" id="KW-0808">Transferase</keyword>
<evidence type="ECO:0000313" key="11">
    <source>
        <dbReference type="Proteomes" id="UP000689195"/>
    </source>
</evidence>
<keyword evidence="4 8" id="KW-1133">Transmembrane helix</keyword>
<dbReference type="PROSITE" id="PS50216">
    <property type="entry name" value="DHHC"/>
    <property type="match status" value="1"/>
</dbReference>
<comment type="subcellular location">
    <subcellularLocation>
        <location evidence="1">Membrane</location>
        <topology evidence="1">Multi-pass membrane protein</topology>
    </subcellularLocation>
</comment>
<evidence type="ECO:0000256" key="6">
    <source>
        <dbReference type="ARBA" id="ARBA00023315"/>
    </source>
</evidence>
<dbReference type="Pfam" id="PF01529">
    <property type="entry name" value="DHHC"/>
    <property type="match status" value="1"/>
</dbReference>
<dbReference type="OrthoDB" id="4096362at2759"/>
<dbReference type="EMBL" id="CAJJDO010000030">
    <property type="protein sequence ID" value="CAD8157285.1"/>
    <property type="molecule type" value="Genomic_DNA"/>
</dbReference>